<reference evidence="5 6" key="1">
    <citation type="journal article" date="2020" name="bioRxiv">
        <title>Whole genome comparisons of ergot fungi reveals the divergence and evolution of species within the genus Claviceps are the result of varying mechanisms driving genome evolution and host range expansion.</title>
        <authorList>
            <person name="Wyka S.A."/>
            <person name="Mondo S.J."/>
            <person name="Liu M."/>
            <person name="Dettman J."/>
            <person name="Nalam V."/>
            <person name="Broders K.D."/>
        </authorList>
    </citation>
    <scope>NUCLEOTIDE SEQUENCE</scope>
    <source>
        <strain evidence="5">CCC 1102</strain>
        <strain evidence="4 6">LM583</strain>
    </source>
</reference>
<keyword evidence="6" id="KW-1185">Reference proteome</keyword>
<feature type="region of interest" description="Disordered" evidence="1">
    <location>
        <begin position="32"/>
        <end position="70"/>
    </location>
</feature>
<dbReference type="OrthoDB" id="541052at2759"/>
<keyword evidence="2" id="KW-0732">Signal</keyword>
<proteinExistence type="predicted"/>
<dbReference type="PANTHER" id="PTHR12203:SF104">
    <property type="entry name" value="PROTEIN CAP1, PUTATIVE (AFU_ORTHOLOGUE AFUA_1G05595)-RELATED"/>
    <property type="match status" value="1"/>
</dbReference>
<name>A0A9P7MTT3_9HYPO</name>
<gene>
    <name evidence="5" type="ORF">E4U56_007547</name>
    <name evidence="4" type="ORF">E4U57_006891</name>
</gene>
<dbReference type="EMBL" id="SRPR01000064">
    <property type="protein sequence ID" value="KAG5962640.1"/>
    <property type="molecule type" value="Genomic_DNA"/>
</dbReference>
<feature type="compositionally biased region" description="Acidic residues" evidence="1">
    <location>
        <begin position="56"/>
        <end position="70"/>
    </location>
</feature>
<sequence length="639" mass="73355">MGRSFSRRRTLTLVVVFVSLLSLLFRLSQTSPRYDPRARDDVPRATRDDGPSQTETETETEIDMEMEDENESHRIGYLTRPLRNPHPYIHPVEHLSQTAEKEFRATLDRQSKTLEEAVREYRRRYKLAPPPHFDKWVEFAMENKVQLVDEFDTIHELITPFWGLSPRTIRSRAQEALGHDNGLLGIAIRGHKVAFVNNAHGPKWQQESTADMMAKFLQYLPDMDLAFNIHDEPRVVLPHDDLARLVRKAKVEDMASSFANPRPVNAFATGVPDLEATRFTKVKKTRFRAAAHQPTWTTSRMSCPPDSAARILDDAALGDDAARYAVTEAGFVANSTALADICLSPSLSQTHGFFDRPNGYNVAHDLFPIFSQSKISSYSDIIYPSPWYWSGKVTYNEARDFSWNNKDAQLYWRGSTTGGFGRDGGWKRHHRQRLIQKLNHAPQADVLDTVGEGNQIRKASSDEVLRQVQRSEVEALLNVRFSHVGQCDPADCQAQIKHFGVKDMVAMDDAWRYRFLLDMDGNAFSGRFYALLQSRSQVFKQAVFQEWHRERLKPWVHYVPMSMRGHDWVELVRFYSSRSNNRAEAMARASSDWAGKTLRKVDMEAWLFRLLLEYARVVDDDRASIGFDLSSMDHRPAAE</sequence>
<evidence type="ECO:0000313" key="4">
    <source>
        <dbReference type="EMBL" id="KAG5962640.1"/>
    </source>
</evidence>
<feature type="signal peptide" evidence="2">
    <location>
        <begin position="1"/>
        <end position="30"/>
    </location>
</feature>
<dbReference type="EMBL" id="SRPS01000073">
    <property type="protein sequence ID" value="KAG5970608.1"/>
    <property type="molecule type" value="Genomic_DNA"/>
</dbReference>
<feature type="compositionally biased region" description="Basic and acidic residues" evidence="1">
    <location>
        <begin position="34"/>
        <end position="50"/>
    </location>
</feature>
<dbReference type="Proteomes" id="UP000784919">
    <property type="component" value="Unassembled WGS sequence"/>
</dbReference>
<evidence type="ECO:0000313" key="6">
    <source>
        <dbReference type="Proteomes" id="UP000742024"/>
    </source>
</evidence>
<feature type="chain" id="PRO_5040487071" description="Glycosyl transferase CAP10 domain-containing protein" evidence="2">
    <location>
        <begin position="31"/>
        <end position="639"/>
    </location>
</feature>
<dbReference type="Pfam" id="PF05686">
    <property type="entry name" value="Glyco_transf_90"/>
    <property type="match status" value="1"/>
</dbReference>
<organism evidence="5 7">
    <name type="scientific">Claviceps arundinis</name>
    <dbReference type="NCBI Taxonomy" id="1623583"/>
    <lineage>
        <taxon>Eukaryota</taxon>
        <taxon>Fungi</taxon>
        <taxon>Dikarya</taxon>
        <taxon>Ascomycota</taxon>
        <taxon>Pezizomycotina</taxon>
        <taxon>Sordariomycetes</taxon>
        <taxon>Hypocreomycetidae</taxon>
        <taxon>Hypocreales</taxon>
        <taxon>Clavicipitaceae</taxon>
        <taxon>Claviceps</taxon>
    </lineage>
</organism>
<feature type="domain" description="Glycosyl transferase CAP10" evidence="3">
    <location>
        <begin position="337"/>
        <end position="621"/>
    </location>
</feature>
<evidence type="ECO:0000259" key="3">
    <source>
        <dbReference type="SMART" id="SM00672"/>
    </source>
</evidence>
<evidence type="ECO:0000256" key="1">
    <source>
        <dbReference type="SAM" id="MobiDB-lite"/>
    </source>
</evidence>
<evidence type="ECO:0000313" key="7">
    <source>
        <dbReference type="Proteomes" id="UP000784919"/>
    </source>
</evidence>
<accession>A0A9P7MTT3</accession>
<evidence type="ECO:0000256" key="2">
    <source>
        <dbReference type="SAM" id="SignalP"/>
    </source>
</evidence>
<dbReference type="InterPro" id="IPR006598">
    <property type="entry name" value="CAP10"/>
</dbReference>
<dbReference type="SMART" id="SM00672">
    <property type="entry name" value="CAP10"/>
    <property type="match status" value="1"/>
</dbReference>
<evidence type="ECO:0000313" key="5">
    <source>
        <dbReference type="EMBL" id="KAG5970608.1"/>
    </source>
</evidence>
<dbReference type="InterPro" id="IPR051091">
    <property type="entry name" value="O-Glucosyltr/Glycosyltrsf_90"/>
</dbReference>
<dbReference type="AlphaFoldDB" id="A0A9P7MTT3"/>
<protein>
    <recommendedName>
        <fullName evidence="3">Glycosyl transferase CAP10 domain-containing protein</fullName>
    </recommendedName>
</protein>
<dbReference type="PANTHER" id="PTHR12203">
    <property type="entry name" value="KDEL LYS-ASP-GLU-LEU CONTAINING - RELATED"/>
    <property type="match status" value="1"/>
</dbReference>
<dbReference type="Proteomes" id="UP000742024">
    <property type="component" value="Unassembled WGS sequence"/>
</dbReference>
<comment type="caution">
    <text evidence="5">The sequence shown here is derived from an EMBL/GenBank/DDBJ whole genome shotgun (WGS) entry which is preliminary data.</text>
</comment>